<feature type="active site" description="Proton acceptor" evidence="8">
    <location>
        <position position="20"/>
    </location>
</feature>
<proteinExistence type="inferred from homology"/>
<evidence type="ECO:0000313" key="9">
    <source>
        <dbReference type="EMBL" id="MBO8442982.1"/>
    </source>
</evidence>
<organism evidence="9 10">
    <name type="scientific">Candidatus Aphodenecus pullistercoris</name>
    <dbReference type="NCBI Taxonomy" id="2840669"/>
    <lineage>
        <taxon>Bacteria</taxon>
        <taxon>Pseudomonadati</taxon>
        <taxon>Spirochaetota</taxon>
        <taxon>Spirochaetia</taxon>
        <taxon>Spirochaetales</taxon>
        <taxon>Candidatus Aphodenecus</taxon>
    </lineage>
</organism>
<dbReference type="EC" id="3.1.1.29" evidence="1 8"/>
<dbReference type="PANTHER" id="PTHR17224:SF1">
    <property type="entry name" value="PEPTIDYL-TRNA HYDROLASE"/>
    <property type="match status" value="1"/>
</dbReference>
<dbReference type="GO" id="GO:0006515">
    <property type="term" value="P:protein quality control for misfolded or incompletely synthesized proteins"/>
    <property type="evidence" value="ECO:0007669"/>
    <property type="project" value="UniProtKB-UniRule"/>
</dbReference>
<name>A0A9D9HAZ6_9SPIR</name>
<evidence type="ECO:0000256" key="1">
    <source>
        <dbReference type="ARBA" id="ARBA00013260"/>
    </source>
</evidence>
<comment type="function">
    <text evidence="8">Hydrolyzes ribosome-free peptidyl-tRNAs (with 1 or more amino acids incorporated), which drop off the ribosome during protein synthesis, or as a result of ribosome stalling.</text>
</comment>
<keyword evidence="2 8" id="KW-0963">Cytoplasm</keyword>
<dbReference type="EMBL" id="JADIMU010000028">
    <property type="protein sequence ID" value="MBO8442982.1"/>
    <property type="molecule type" value="Genomic_DNA"/>
</dbReference>
<feature type="binding site" evidence="8">
    <location>
        <position position="106"/>
    </location>
    <ligand>
        <name>tRNA</name>
        <dbReference type="ChEBI" id="CHEBI:17843"/>
    </ligand>
</feature>
<evidence type="ECO:0000256" key="5">
    <source>
        <dbReference type="ARBA" id="ARBA00022884"/>
    </source>
</evidence>
<feature type="binding site" evidence="8">
    <location>
        <position position="58"/>
    </location>
    <ligand>
        <name>tRNA</name>
        <dbReference type="ChEBI" id="CHEBI:17843"/>
    </ligand>
</feature>
<comment type="subcellular location">
    <subcellularLocation>
        <location evidence="8">Cytoplasm</location>
    </subcellularLocation>
</comment>
<evidence type="ECO:0000256" key="4">
    <source>
        <dbReference type="ARBA" id="ARBA00022801"/>
    </source>
</evidence>
<evidence type="ECO:0000256" key="6">
    <source>
        <dbReference type="ARBA" id="ARBA00038063"/>
    </source>
</evidence>
<dbReference type="InterPro" id="IPR001328">
    <property type="entry name" value="Pept_tRNA_hydro"/>
</dbReference>
<dbReference type="InterPro" id="IPR036416">
    <property type="entry name" value="Pept_tRNA_hydro_sf"/>
</dbReference>
<dbReference type="GO" id="GO:0004045">
    <property type="term" value="F:peptidyl-tRNA hydrolase activity"/>
    <property type="evidence" value="ECO:0007669"/>
    <property type="project" value="UniProtKB-UniRule"/>
</dbReference>
<keyword evidence="4 8" id="KW-0378">Hydrolase</keyword>
<sequence length="178" mass="19612">MIRLAVFLGNPGRQYAMTRHNAAWLLCSALFPNETFSVKFHSSYAKEGGLVILKPLTMMNLSGTAVSEAATFLRLKSEEILVVHDDLETPLGVMRCQLGGGTKGHNGLKSIRDRLGSSDFMRLRIGIGRPKWSDVQNHVLSPFSEDEKATLNALFSRIDASALPRLADNWTLSVLIKA</sequence>
<dbReference type="AlphaFoldDB" id="A0A9D9HAZ6"/>
<dbReference type="Pfam" id="PF01195">
    <property type="entry name" value="Pept_tRNA_hydro"/>
    <property type="match status" value="1"/>
</dbReference>
<evidence type="ECO:0000256" key="2">
    <source>
        <dbReference type="ARBA" id="ARBA00022490"/>
    </source>
</evidence>
<dbReference type="GO" id="GO:0000049">
    <property type="term" value="F:tRNA binding"/>
    <property type="evidence" value="ECO:0007669"/>
    <property type="project" value="UniProtKB-UniRule"/>
</dbReference>
<dbReference type="InterPro" id="IPR018171">
    <property type="entry name" value="Pept_tRNA_hydro_CS"/>
</dbReference>
<dbReference type="SUPFAM" id="SSF53178">
    <property type="entry name" value="Peptidyl-tRNA hydrolase-like"/>
    <property type="match status" value="1"/>
</dbReference>
<evidence type="ECO:0000256" key="3">
    <source>
        <dbReference type="ARBA" id="ARBA00022555"/>
    </source>
</evidence>
<dbReference type="Proteomes" id="UP000823633">
    <property type="component" value="Unassembled WGS sequence"/>
</dbReference>
<reference evidence="9" key="2">
    <citation type="journal article" date="2021" name="PeerJ">
        <title>Extensive microbial diversity within the chicken gut microbiome revealed by metagenomics and culture.</title>
        <authorList>
            <person name="Gilroy R."/>
            <person name="Ravi A."/>
            <person name="Getino M."/>
            <person name="Pursley I."/>
            <person name="Horton D.L."/>
            <person name="Alikhan N.F."/>
            <person name="Baker D."/>
            <person name="Gharbi K."/>
            <person name="Hall N."/>
            <person name="Watson M."/>
            <person name="Adriaenssens E.M."/>
            <person name="Foster-Nyarko E."/>
            <person name="Jarju S."/>
            <person name="Secka A."/>
            <person name="Antonio M."/>
            <person name="Oren A."/>
            <person name="Chaudhuri R.R."/>
            <person name="La Ragione R."/>
            <person name="Hildebrand F."/>
            <person name="Pallen M.J."/>
        </authorList>
    </citation>
    <scope>NUCLEOTIDE SEQUENCE</scope>
    <source>
        <strain evidence="9">11167</strain>
    </source>
</reference>
<dbReference type="GO" id="GO:0005737">
    <property type="term" value="C:cytoplasm"/>
    <property type="evidence" value="ECO:0007669"/>
    <property type="project" value="UniProtKB-SubCell"/>
</dbReference>
<dbReference type="PANTHER" id="PTHR17224">
    <property type="entry name" value="PEPTIDYL-TRNA HYDROLASE"/>
    <property type="match status" value="1"/>
</dbReference>
<dbReference type="PROSITE" id="PS01196">
    <property type="entry name" value="PEPT_TRNA_HYDROL_2"/>
    <property type="match status" value="1"/>
</dbReference>
<feature type="site" description="Stabilizes the basic form of H active site to accept a proton" evidence="8">
    <location>
        <position position="85"/>
    </location>
</feature>
<keyword evidence="5 8" id="KW-0694">RNA-binding</keyword>
<comment type="similarity">
    <text evidence="6 8">Belongs to the PTH family.</text>
</comment>
<comment type="caution">
    <text evidence="9">The sequence shown here is derived from an EMBL/GenBank/DDBJ whole genome shotgun (WGS) entry which is preliminary data.</text>
</comment>
<accession>A0A9D9HAZ6</accession>
<dbReference type="Gene3D" id="3.40.50.1470">
    <property type="entry name" value="Peptidyl-tRNA hydrolase"/>
    <property type="match status" value="1"/>
</dbReference>
<feature type="binding site" evidence="8">
    <location>
        <position position="60"/>
    </location>
    <ligand>
        <name>tRNA</name>
        <dbReference type="ChEBI" id="CHEBI:17843"/>
    </ligand>
</feature>
<protein>
    <recommendedName>
        <fullName evidence="7 8">Peptidyl-tRNA hydrolase</fullName>
        <shortName evidence="8">Pth</shortName>
        <ecNumber evidence="1 8">3.1.1.29</ecNumber>
    </recommendedName>
</protein>
<keyword evidence="3 8" id="KW-0820">tRNA-binding</keyword>
<evidence type="ECO:0000256" key="7">
    <source>
        <dbReference type="ARBA" id="ARBA00050038"/>
    </source>
</evidence>
<feature type="site" description="Discriminates between blocked and unblocked aminoacyl-tRNA" evidence="8">
    <location>
        <position position="10"/>
    </location>
</feature>
<comment type="function">
    <text evidence="8">Catalyzes the release of premature peptidyl moieties from peptidyl-tRNA molecules trapped in stalled 50S ribosomal subunits, and thus maintains levels of free tRNAs and 50S ribosomes.</text>
</comment>
<reference evidence="9" key="1">
    <citation type="submission" date="2020-10" db="EMBL/GenBank/DDBJ databases">
        <authorList>
            <person name="Gilroy R."/>
        </authorList>
    </citation>
    <scope>NUCLEOTIDE SEQUENCE</scope>
    <source>
        <strain evidence="9">11167</strain>
    </source>
</reference>
<dbReference type="HAMAP" id="MF_00083">
    <property type="entry name" value="Pept_tRNA_hydro_bact"/>
    <property type="match status" value="1"/>
</dbReference>
<gene>
    <name evidence="8" type="primary">pth</name>
    <name evidence="9" type="ORF">IAC42_04410</name>
</gene>
<dbReference type="NCBIfam" id="TIGR00447">
    <property type="entry name" value="pth"/>
    <property type="match status" value="1"/>
</dbReference>
<feature type="binding site" evidence="8">
    <location>
        <position position="15"/>
    </location>
    <ligand>
        <name>tRNA</name>
        <dbReference type="ChEBI" id="CHEBI:17843"/>
    </ligand>
</feature>
<dbReference type="CDD" id="cd00462">
    <property type="entry name" value="PTH"/>
    <property type="match status" value="1"/>
</dbReference>
<comment type="catalytic activity">
    <reaction evidence="8">
        <text>an N-acyl-L-alpha-aminoacyl-tRNA + H2O = an N-acyl-L-amino acid + a tRNA + H(+)</text>
        <dbReference type="Rhea" id="RHEA:54448"/>
        <dbReference type="Rhea" id="RHEA-COMP:10123"/>
        <dbReference type="Rhea" id="RHEA-COMP:13883"/>
        <dbReference type="ChEBI" id="CHEBI:15377"/>
        <dbReference type="ChEBI" id="CHEBI:15378"/>
        <dbReference type="ChEBI" id="CHEBI:59874"/>
        <dbReference type="ChEBI" id="CHEBI:78442"/>
        <dbReference type="ChEBI" id="CHEBI:138191"/>
        <dbReference type="EC" id="3.1.1.29"/>
    </reaction>
</comment>
<evidence type="ECO:0000313" key="10">
    <source>
        <dbReference type="Proteomes" id="UP000823633"/>
    </source>
</evidence>
<dbReference type="GO" id="GO:0072344">
    <property type="term" value="P:rescue of stalled ribosome"/>
    <property type="evidence" value="ECO:0007669"/>
    <property type="project" value="UniProtKB-UniRule"/>
</dbReference>
<evidence type="ECO:0000256" key="8">
    <source>
        <dbReference type="HAMAP-Rule" id="MF_00083"/>
    </source>
</evidence>
<comment type="subunit">
    <text evidence="8">Monomer.</text>
</comment>